<dbReference type="AlphaFoldDB" id="A0AB40AYG4"/>
<organism evidence="3 4">
    <name type="scientific">Dioscorea cayennensis subsp. rotundata</name>
    <name type="common">White Guinea yam</name>
    <name type="synonym">Dioscorea rotundata</name>
    <dbReference type="NCBI Taxonomy" id="55577"/>
    <lineage>
        <taxon>Eukaryota</taxon>
        <taxon>Viridiplantae</taxon>
        <taxon>Streptophyta</taxon>
        <taxon>Embryophyta</taxon>
        <taxon>Tracheophyta</taxon>
        <taxon>Spermatophyta</taxon>
        <taxon>Magnoliopsida</taxon>
        <taxon>Liliopsida</taxon>
        <taxon>Dioscoreales</taxon>
        <taxon>Dioscoreaceae</taxon>
        <taxon>Dioscorea</taxon>
    </lineage>
</organism>
<evidence type="ECO:0000313" key="3">
    <source>
        <dbReference type="Proteomes" id="UP001515500"/>
    </source>
</evidence>
<accession>A0AB40AYG4</accession>
<feature type="compositionally biased region" description="Polar residues" evidence="1">
    <location>
        <begin position="215"/>
        <end position="225"/>
    </location>
</feature>
<feature type="region of interest" description="Disordered" evidence="1">
    <location>
        <begin position="27"/>
        <end position="61"/>
    </location>
</feature>
<reference evidence="4" key="1">
    <citation type="submission" date="2025-08" db="UniProtKB">
        <authorList>
            <consortium name="RefSeq"/>
        </authorList>
    </citation>
    <scope>IDENTIFICATION</scope>
</reference>
<dbReference type="InterPro" id="IPR010820">
    <property type="entry name" value="DUF1421"/>
</dbReference>
<dbReference type="GeneID" id="120256349"/>
<dbReference type="Pfam" id="PF07223">
    <property type="entry name" value="DUF1421"/>
    <property type="match status" value="1"/>
</dbReference>
<evidence type="ECO:0000313" key="4">
    <source>
        <dbReference type="RefSeq" id="XP_039119980.1"/>
    </source>
</evidence>
<feature type="region of interest" description="Disordered" evidence="1">
    <location>
        <begin position="274"/>
        <end position="340"/>
    </location>
</feature>
<feature type="region of interest" description="Disordered" evidence="1">
    <location>
        <begin position="164"/>
        <end position="197"/>
    </location>
</feature>
<evidence type="ECO:0000259" key="2">
    <source>
        <dbReference type="Pfam" id="PF07223"/>
    </source>
</evidence>
<dbReference type="RefSeq" id="XP_039119980.1">
    <property type="nucleotide sequence ID" value="XM_039264046.1"/>
</dbReference>
<protein>
    <submittedName>
        <fullName evidence="4">Altered inheritance of mitochondria protein 3</fullName>
    </submittedName>
</protein>
<keyword evidence="3" id="KW-1185">Reference proteome</keyword>
<dbReference type="PANTHER" id="PTHR31805">
    <property type="entry name" value="RECEPTOR-LIKE KINASE, PUTATIVE (DUF1421)-RELATED"/>
    <property type="match status" value="1"/>
</dbReference>
<dbReference type="Proteomes" id="UP001515500">
    <property type="component" value="Unplaced"/>
</dbReference>
<feature type="compositionally biased region" description="Low complexity" evidence="1">
    <location>
        <begin position="274"/>
        <end position="298"/>
    </location>
</feature>
<feature type="compositionally biased region" description="Basic and acidic residues" evidence="1">
    <location>
        <begin position="38"/>
        <end position="54"/>
    </location>
</feature>
<feature type="compositionally biased region" description="Pro residues" evidence="1">
    <location>
        <begin position="299"/>
        <end position="316"/>
    </location>
</feature>
<evidence type="ECO:0000256" key="1">
    <source>
        <dbReference type="SAM" id="MobiDB-lite"/>
    </source>
</evidence>
<sequence>MASGGSSSRAGSGGRTFDFGSDDVLCSYDDFGPQDPPNGRRSDPSAKDLHESRMGRSSVNFHGQENLAKDDVIFAVEKCMKKYADNLLRFLEGISGRLSQLEVYCYKLERSIGEFRADLTRDQSESDHKLNALEKHLQEVHRSVQILRDKQELAETQKELAKLQLVRKESSSPSFSKRNEEGALSSASETKQHDDTDNIPNQQLALALPHQVAPTSLPTRTSEQSPPYKEPALQPALQQPATTPLNMQQDQYTMNQPNTYYPPQAQPEYQYLQPRPQMQDPSGQVPQQQSQVINQPQPNQLPPQFQPQWTPQPPQHVPQQMVQQQPIASQAQIRPPTPPSYPPYLPNQPAVPMLQTFPRGSNPVQVPYSAAPAPSTNHPEAMPFAYKGSGSSVSQPPQQQVPHIQRQPQPETNQSSFQQTLNKAGFMGAAPPYAPHNLQNPSYNSMFGIDGSRGSHSQIFPAGNYPSANMSALHSQQLPPSGSNFHHPGAQMIRGHPFGEMIEKAINMGYSRDHVMSVIRRMGETGQQIDFNALLDGLNTHAAGSSSRAWSG</sequence>
<gene>
    <name evidence="4" type="primary">LOC120256349</name>
</gene>
<feature type="domain" description="DUF1421" evidence="2">
    <location>
        <begin position="498"/>
        <end position="541"/>
    </location>
</feature>
<name>A0AB40AYG4_DIOCR</name>
<feature type="compositionally biased region" description="Low complexity" evidence="1">
    <location>
        <begin position="317"/>
        <end position="334"/>
    </location>
</feature>
<dbReference type="PANTHER" id="PTHR31805:SF16">
    <property type="entry name" value="FORMIN-LIKE PROTEIN (DUF1421)"/>
    <property type="match status" value="1"/>
</dbReference>
<feature type="compositionally biased region" description="Low complexity" evidence="1">
    <location>
        <begin position="395"/>
        <end position="410"/>
    </location>
</feature>
<feature type="region of interest" description="Disordered" evidence="1">
    <location>
        <begin position="370"/>
        <end position="417"/>
    </location>
</feature>
<proteinExistence type="predicted"/>
<feature type="region of interest" description="Disordered" evidence="1">
    <location>
        <begin position="215"/>
        <end position="235"/>
    </location>
</feature>